<dbReference type="AlphaFoldDB" id="A0A239JT92"/>
<accession>A0A239JT92</accession>
<protein>
    <submittedName>
        <fullName evidence="1">Uncharacterized protein</fullName>
    </submittedName>
</protein>
<proteinExistence type="predicted"/>
<gene>
    <name evidence="1" type="ORF">SAMN05446037_10384</name>
</gene>
<dbReference type="EMBL" id="FZOJ01000038">
    <property type="protein sequence ID" value="SNT08034.1"/>
    <property type="molecule type" value="Genomic_DNA"/>
</dbReference>
<sequence>MLKRNSPAPYLGAIFLFLLAIDGQSGIINRENTKSSIHRFIDKSEHLYKRTVLLFIRKRAIL</sequence>
<evidence type="ECO:0000313" key="2">
    <source>
        <dbReference type="Proteomes" id="UP000198304"/>
    </source>
</evidence>
<reference evidence="1 2" key="1">
    <citation type="submission" date="2017-06" db="EMBL/GenBank/DDBJ databases">
        <authorList>
            <person name="Kim H.J."/>
            <person name="Triplett B.A."/>
        </authorList>
    </citation>
    <scope>NUCLEOTIDE SEQUENCE [LARGE SCALE GENOMIC DNA]</scope>
    <source>
        <strain evidence="1 2">SCA</strain>
    </source>
</reference>
<dbReference type="Proteomes" id="UP000198304">
    <property type="component" value="Unassembled WGS sequence"/>
</dbReference>
<keyword evidence="2" id="KW-1185">Reference proteome</keyword>
<evidence type="ECO:0000313" key="1">
    <source>
        <dbReference type="EMBL" id="SNT08034.1"/>
    </source>
</evidence>
<organism evidence="1 2">
    <name type="scientific">Anaerovirgula multivorans</name>
    <dbReference type="NCBI Taxonomy" id="312168"/>
    <lineage>
        <taxon>Bacteria</taxon>
        <taxon>Bacillati</taxon>
        <taxon>Bacillota</taxon>
        <taxon>Clostridia</taxon>
        <taxon>Peptostreptococcales</taxon>
        <taxon>Natronincolaceae</taxon>
        <taxon>Anaerovirgula</taxon>
    </lineage>
</organism>
<name>A0A239JT92_9FIRM</name>